<keyword evidence="1" id="KW-0687">Ribonucleoprotein</keyword>
<keyword evidence="1" id="KW-0689">Ribosomal protein</keyword>
<comment type="caution">
    <text evidence="1">The sequence shown here is derived from an EMBL/GenBank/DDBJ whole genome shotgun (WGS) entry which is preliminary data.</text>
</comment>
<accession>A0A7J6LI33</accession>
<reference evidence="1 2" key="1">
    <citation type="submission" date="2020-04" db="EMBL/GenBank/DDBJ databases">
        <title>Perkinsus olseni comparative genomics.</title>
        <authorList>
            <person name="Bogema D.R."/>
        </authorList>
    </citation>
    <scope>NUCLEOTIDE SEQUENCE [LARGE SCALE GENOMIC DNA]</scope>
    <source>
        <strain evidence="1">ATCC PRA-179</strain>
    </source>
</reference>
<evidence type="ECO:0000313" key="1">
    <source>
        <dbReference type="EMBL" id="KAF4658934.1"/>
    </source>
</evidence>
<dbReference type="EMBL" id="JABAHT010000289">
    <property type="protein sequence ID" value="KAF4658934.1"/>
    <property type="molecule type" value="Genomic_DNA"/>
</dbReference>
<organism evidence="1 2">
    <name type="scientific">Perkinsus olseni</name>
    <name type="common">Perkinsus atlanticus</name>
    <dbReference type="NCBI Taxonomy" id="32597"/>
    <lineage>
        <taxon>Eukaryota</taxon>
        <taxon>Sar</taxon>
        <taxon>Alveolata</taxon>
        <taxon>Perkinsozoa</taxon>
        <taxon>Perkinsea</taxon>
        <taxon>Perkinsida</taxon>
        <taxon>Perkinsidae</taxon>
        <taxon>Perkinsus</taxon>
    </lineage>
</organism>
<protein>
    <submittedName>
        <fullName evidence="1">54S ribosomal protein L2 mitochondrial</fullName>
    </submittedName>
</protein>
<dbReference type="GO" id="GO:0005840">
    <property type="term" value="C:ribosome"/>
    <property type="evidence" value="ECO:0007669"/>
    <property type="project" value="UniProtKB-KW"/>
</dbReference>
<dbReference type="Proteomes" id="UP000570595">
    <property type="component" value="Unassembled WGS sequence"/>
</dbReference>
<sequence length="145" mass="15739">MIILVGSLLFVDSVERELLLSFPMAALSFMLAARHAAMTAGAQDEPLLAGQDGNGHRLPPDPDAQAREMQRITSAAAKKTLLISAIIIGALFLAKWTIQFEIHGPMPDILQHPGYLRRYGESRRLPPEVDQQDVSLLLGGFVGAP</sequence>
<proteinExistence type="predicted"/>
<name>A0A7J6LI33_PEROL</name>
<evidence type="ECO:0000313" key="2">
    <source>
        <dbReference type="Proteomes" id="UP000570595"/>
    </source>
</evidence>
<gene>
    <name evidence="1" type="primary">MRPL2_2</name>
    <name evidence="1" type="ORF">FOZ61_005133</name>
</gene>
<dbReference type="AlphaFoldDB" id="A0A7J6LI33"/>